<keyword evidence="2" id="KW-0378">Hydrolase</keyword>
<sequence length="262" mass="29560">MEFTTSDQIKIAYTDQGHGPVLVFLAGYSGIKEEWQQQVPFFIKQGYRVITFDARNHGHSTHRELNLKIARLGQDLAELMDYLQLNNVSLIGHSMGAAVIWSYCMLHSTSKIRCIVTTDESPYPMNSRDWQYGVLNLNWENVALAAATVMQTKMAQLPIAEAVKDNLRAEHESHPFDFEGNQILLRNHLTQDWRDLIASLTVPQLYLAGGASPLWDASHAQVCTKLALPGLAQYHIFPGAGHLPQLEVPITYNKVVHEFLKH</sequence>
<evidence type="ECO:0000259" key="1">
    <source>
        <dbReference type="Pfam" id="PF00561"/>
    </source>
</evidence>
<gene>
    <name evidence="2" type="ORF">HF964_04640</name>
</gene>
<dbReference type="PRINTS" id="PR00412">
    <property type="entry name" value="EPOXHYDRLASE"/>
</dbReference>
<dbReference type="SUPFAM" id="SSF53474">
    <property type="entry name" value="alpha/beta-Hydrolases"/>
    <property type="match status" value="1"/>
</dbReference>
<proteinExistence type="predicted"/>
<evidence type="ECO:0000313" key="2">
    <source>
        <dbReference type="EMBL" id="NKZ24096.1"/>
    </source>
</evidence>
<reference evidence="2 3" key="1">
    <citation type="submission" date="2020-04" db="EMBL/GenBank/DDBJ databases">
        <title>MicrobeNet Type strains.</title>
        <authorList>
            <person name="Nicholson A.C."/>
        </authorList>
    </citation>
    <scope>NUCLEOTIDE SEQUENCE [LARGE SCALE GENOMIC DNA]</scope>
    <source>
        <strain evidence="2 3">CCUG 61472</strain>
    </source>
</reference>
<dbReference type="InterPro" id="IPR000073">
    <property type="entry name" value="AB_hydrolase_1"/>
</dbReference>
<name>A0A7X6S3D6_9LACO</name>
<feature type="domain" description="AB hydrolase-1" evidence="1">
    <location>
        <begin position="20"/>
        <end position="135"/>
    </location>
</feature>
<dbReference type="PANTHER" id="PTHR43194">
    <property type="entry name" value="HYDROLASE ALPHA/BETA FOLD FAMILY"/>
    <property type="match status" value="1"/>
</dbReference>
<dbReference type="RefSeq" id="WP_168721890.1">
    <property type="nucleotide sequence ID" value="NZ_JAAXPN010000003.1"/>
</dbReference>
<dbReference type="InterPro" id="IPR029058">
    <property type="entry name" value="AB_hydrolase_fold"/>
</dbReference>
<comment type="caution">
    <text evidence="2">The sequence shown here is derived from an EMBL/GenBank/DDBJ whole genome shotgun (WGS) entry which is preliminary data.</text>
</comment>
<dbReference type="Proteomes" id="UP000549765">
    <property type="component" value="Unassembled WGS sequence"/>
</dbReference>
<keyword evidence="3" id="KW-1185">Reference proteome</keyword>
<dbReference type="GO" id="GO:0016787">
    <property type="term" value="F:hydrolase activity"/>
    <property type="evidence" value="ECO:0007669"/>
    <property type="project" value="UniProtKB-KW"/>
</dbReference>
<organism evidence="2 3">
    <name type="scientific">Periweissella fabalis</name>
    <dbReference type="NCBI Taxonomy" id="1070421"/>
    <lineage>
        <taxon>Bacteria</taxon>
        <taxon>Bacillati</taxon>
        <taxon>Bacillota</taxon>
        <taxon>Bacilli</taxon>
        <taxon>Lactobacillales</taxon>
        <taxon>Lactobacillaceae</taxon>
        <taxon>Periweissella</taxon>
    </lineage>
</organism>
<dbReference type="InterPro" id="IPR000639">
    <property type="entry name" value="Epox_hydrolase-like"/>
</dbReference>
<dbReference type="Gene3D" id="3.40.50.1820">
    <property type="entry name" value="alpha/beta hydrolase"/>
    <property type="match status" value="1"/>
</dbReference>
<protein>
    <submittedName>
        <fullName evidence="2">Alpha/beta hydrolase</fullName>
    </submittedName>
</protein>
<evidence type="ECO:0000313" key="3">
    <source>
        <dbReference type="Proteomes" id="UP000549765"/>
    </source>
</evidence>
<dbReference type="EMBL" id="JAAXPN010000003">
    <property type="protein sequence ID" value="NKZ24096.1"/>
    <property type="molecule type" value="Genomic_DNA"/>
</dbReference>
<accession>A0A7X6S3D6</accession>
<dbReference type="PANTHER" id="PTHR43194:SF5">
    <property type="entry name" value="PIMELOYL-[ACYL-CARRIER PROTEIN] METHYL ESTER ESTERASE"/>
    <property type="match status" value="1"/>
</dbReference>
<dbReference type="InterPro" id="IPR050228">
    <property type="entry name" value="Carboxylesterase_BioH"/>
</dbReference>
<dbReference type="Pfam" id="PF00561">
    <property type="entry name" value="Abhydrolase_1"/>
    <property type="match status" value="1"/>
</dbReference>
<dbReference type="AlphaFoldDB" id="A0A7X6S3D6"/>